<keyword evidence="2" id="KW-0812">Transmembrane</keyword>
<feature type="transmembrane region" description="Helical" evidence="2">
    <location>
        <begin position="131"/>
        <end position="153"/>
    </location>
</feature>
<dbReference type="Proteomes" id="UP000017559">
    <property type="component" value="Unassembled WGS sequence"/>
</dbReference>
<sequence>MQCLLSVSSRPTSSVLSQQPPSASPTLSAEVPWVDAIAARCGDCEAQEDPLVLVHEVRDKIVPLGDKPKNLPAGGCTPTPFLRSCTSTIDANVDLNVLLADAPNSGSDPSTACLSVLKLAINIDLDVVAKILGDLCIILGVFIHLCLTLVVWLSVPLMVQIGAFVSWCVQLGVKVILDIGLSVRSSIVDE</sequence>
<dbReference type="AlphaFoldDB" id="V2X7R1"/>
<keyword evidence="2" id="KW-1133">Transmembrane helix</keyword>
<dbReference type="HOGENOM" id="CLU_112979_0_0_1"/>
<proteinExistence type="predicted"/>
<feature type="region of interest" description="Disordered" evidence="1">
    <location>
        <begin position="5"/>
        <end position="27"/>
    </location>
</feature>
<dbReference type="EMBL" id="AWSO01000617">
    <property type="protein sequence ID" value="ESK88831.1"/>
    <property type="molecule type" value="Genomic_DNA"/>
</dbReference>
<organism evidence="3 4">
    <name type="scientific">Moniliophthora roreri (strain MCA 2997)</name>
    <name type="common">Cocoa frosty pod rot fungus</name>
    <name type="synonym">Crinipellis roreri</name>
    <dbReference type="NCBI Taxonomy" id="1381753"/>
    <lineage>
        <taxon>Eukaryota</taxon>
        <taxon>Fungi</taxon>
        <taxon>Dikarya</taxon>
        <taxon>Basidiomycota</taxon>
        <taxon>Agaricomycotina</taxon>
        <taxon>Agaricomycetes</taxon>
        <taxon>Agaricomycetidae</taxon>
        <taxon>Agaricales</taxon>
        <taxon>Marasmiineae</taxon>
        <taxon>Marasmiaceae</taxon>
        <taxon>Moniliophthora</taxon>
    </lineage>
</organism>
<evidence type="ECO:0000313" key="4">
    <source>
        <dbReference type="Proteomes" id="UP000017559"/>
    </source>
</evidence>
<reference evidence="3 4" key="1">
    <citation type="journal article" date="2014" name="BMC Genomics">
        <title>Genome and secretome analysis of the hemibiotrophic fungal pathogen, Moniliophthora roreri, which causes frosty pod rot disease of cacao: mechanisms of the biotrophic and necrotrophic phases.</title>
        <authorList>
            <person name="Meinhardt L.W."/>
            <person name="Costa G.G.L."/>
            <person name="Thomazella D.P.T."/>
            <person name="Teixeira P.J.P.L."/>
            <person name="Carazzolle M.F."/>
            <person name="Schuster S.C."/>
            <person name="Carlson J.E."/>
            <person name="Guiltinan M.J."/>
            <person name="Mieczkowski P."/>
            <person name="Farmer A."/>
            <person name="Ramaraj T."/>
            <person name="Crozier J."/>
            <person name="Davis R.E."/>
            <person name="Shao J."/>
            <person name="Melnick R.L."/>
            <person name="Pereira G.A.G."/>
            <person name="Bailey B.A."/>
        </authorList>
    </citation>
    <scope>NUCLEOTIDE SEQUENCE [LARGE SCALE GENOMIC DNA]</scope>
    <source>
        <strain evidence="3 4">MCA 2997</strain>
    </source>
</reference>
<dbReference type="OrthoDB" id="3058618at2759"/>
<gene>
    <name evidence="3" type="ORF">Moror_17075</name>
</gene>
<evidence type="ECO:0000256" key="1">
    <source>
        <dbReference type="SAM" id="MobiDB-lite"/>
    </source>
</evidence>
<evidence type="ECO:0000256" key="2">
    <source>
        <dbReference type="SAM" id="Phobius"/>
    </source>
</evidence>
<name>V2X7R1_MONRO</name>
<keyword evidence="4" id="KW-1185">Reference proteome</keyword>
<dbReference type="KEGG" id="mrr:Moror_17075"/>
<feature type="compositionally biased region" description="Polar residues" evidence="1">
    <location>
        <begin position="18"/>
        <end position="27"/>
    </location>
</feature>
<evidence type="ECO:0000313" key="3">
    <source>
        <dbReference type="EMBL" id="ESK88831.1"/>
    </source>
</evidence>
<protein>
    <submittedName>
        <fullName evidence="3">Uncharacterized protein</fullName>
    </submittedName>
</protein>
<keyword evidence="2" id="KW-0472">Membrane</keyword>
<feature type="compositionally biased region" description="Low complexity" evidence="1">
    <location>
        <begin position="5"/>
        <end position="17"/>
    </location>
</feature>
<accession>V2X7R1</accession>
<comment type="caution">
    <text evidence="3">The sequence shown here is derived from an EMBL/GenBank/DDBJ whole genome shotgun (WGS) entry which is preliminary data.</text>
</comment>